<comment type="caution">
    <text evidence="3">The sequence shown here is derived from an EMBL/GenBank/DDBJ whole genome shotgun (WGS) entry which is preliminary data.</text>
</comment>
<feature type="compositionally biased region" description="Low complexity" evidence="1">
    <location>
        <begin position="362"/>
        <end position="388"/>
    </location>
</feature>
<dbReference type="AlphaFoldDB" id="A0A4U0TXC8"/>
<feature type="signal peptide" evidence="2">
    <location>
        <begin position="1"/>
        <end position="19"/>
    </location>
</feature>
<feature type="compositionally biased region" description="Low complexity" evidence="1">
    <location>
        <begin position="210"/>
        <end position="239"/>
    </location>
</feature>
<keyword evidence="4" id="KW-1185">Reference proteome</keyword>
<feature type="compositionally biased region" description="Polar residues" evidence="1">
    <location>
        <begin position="243"/>
        <end position="255"/>
    </location>
</feature>
<feature type="chain" id="PRO_5020769533" evidence="2">
    <location>
        <begin position="20"/>
        <end position="476"/>
    </location>
</feature>
<feature type="compositionally biased region" description="Low complexity" evidence="1">
    <location>
        <begin position="110"/>
        <end position="130"/>
    </location>
</feature>
<feature type="region of interest" description="Disordered" evidence="1">
    <location>
        <begin position="287"/>
        <end position="424"/>
    </location>
</feature>
<evidence type="ECO:0000256" key="1">
    <source>
        <dbReference type="SAM" id="MobiDB-lite"/>
    </source>
</evidence>
<evidence type="ECO:0000256" key="2">
    <source>
        <dbReference type="SAM" id="SignalP"/>
    </source>
</evidence>
<feature type="region of interest" description="Disordered" evidence="1">
    <location>
        <begin position="210"/>
        <end position="256"/>
    </location>
</feature>
<proteinExistence type="predicted"/>
<protein>
    <submittedName>
        <fullName evidence="3">Uncharacterized protein</fullName>
    </submittedName>
</protein>
<organism evidence="3 4">
    <name type="scientific">Salinomyces thailandicus</name>
    <dbReference type="NCBI Taxonomy" id="706561"/>
    <lineage>
        <taxon>Eukaryota</taxon>
        <taxon>Fungi</taxon>
        <taxon>Dikarya</taxon>
        <taxon>Ascomycota</taxon>
        <taxon>Pezizomycotina</taxon>
        <taxon>Dothideomycetes</taxon>
        <taxon>Dothideomycetidae</taxon>
        <taxon>Mycosphaerellales</taxon>
        <taxon>Teratosphaeriaceae</taxon>
        <taxon>Salinomyces</taxon>
    </lineage>
</organism>
<sequence length="476" mass="48147">MSSLSEILLLTVFAGTVIAGPLRRYANTTAETEASMSISTVAILNATPSSQNAAVKYAGPSTAKPSSTVEAPPTLSDTALLHTAASTSSGSAQALWAPSHTSFSFSYDPSPTTATSTSSSSVTKRTSSATHDLPAQQDFVTSSIFATTSKTATSTAVYQPTTFRYSPQPTNDTAALTTLAVDSAKATASIRDTTTLTLYTTVPIPIASSPLSTPRPLSLTTSERTIESSGAASSPTTAGLGRDSTSSSLCTTMPELSTGDGPYKSTWFTYSAATASASLSTSKITDPYHVQSSPSPVTSTHHTTAADTDSAPASGPSTPESSPTPSSSSHAYISPTTPSPMDSSSTAEPSHTRQNHPPADSHPPTQTAASATSAPTTSTPSPAHTTTATEHHSTAAGHQQSTCGLPESITEKSNHPLNSVAASPATSTSASAKAGITIVPVNPDAVATVTVTTTETDAGVTTTATVVGRETVAIKG</sequence>
<evidence type="ECO:0000313" key="3">
    <source>
        <dbReference type="EMBL" id="TKA26994.1"/>
    </source>
</evidence>
<name>A0A4U0TXC8_9PEZI</name>
<feature type="compositionally biased region" description="Low complexity" evidence="1">
    <location>
        <begin position="292"/>
        <end position="346"/>
    </location>
</feature>
<feature type="region of interest" description="Disordered" evidence="1">
    <location>
        <begin position="107"/>
        <end position="130"/>
    </location>
</feature>
<keyword evidence="2" id="KW-0732">Signal</keyword>
<reference evidence="3 4" key="1">
    <citation type="submission" date="2017-03" db="EMBL/GenBank/DDBJ databases">
        <title>Genomes of endolithic fungi from Antarctica.</title>
        <authorList>
            <person name="Coleine C."/>
            <person name="Masonjones S."/>
            <person name="Stajich J.E."/>
        </authorList>
    </citation>
    <scope>NUCLEOTIDE SEQUENCE [LARGE SCALE GENOMIC DNA]</scope>
    <source>
        <strain evidence="3 4">CCFEE 6315</strain>
    </source>
</reference>
<dbReference type="Proteomes" id="UP000308549">
    <property type="component" value="Unassembled WGS sequence"/>
</dbReference>
<dbReference type="EMBL" id="NAJL01000025">
    <property type="protein sequence ID" value="TKA26994.1"/>
    <property type="molecule type" value="Genomic_DNA"/>
</dbReference>
<gene>
    <name evidence="3" type="ORF">B0A50_05185</name>
</gene>
<accession>A0A4U0TXC8</accession>
<evidence type="ECO:0000313" key="4">
    <source>
        <dbReference type="Proteomes" id="UP000308549"/>
    </source>
</evidence>